<accession>A0AAN6UK96</accession>
<reference evidence="1" key="2">
    <citation type="submission" date="2023-05" db="EMBL/GenBank/DDBJ databases">
        <authorList>
            <consortium name="Lawrence Berkeley National Laboratory"/>
            <person name="Steindorff A."/>
            <person name="Hensen N."/>
            <person name="Bonometti L."/>
            <person name="Westerberg I."/>
            <person name="Brannstrom I.O."/>
            <person name="Guillou S."/>
            <person name="Cros-Aarteil S."/>
            <person name="Calhoun S."/>
            <person name="Haridas S."/>
            <person name="Kuo A."/>
            <person name="Mondo S."/>
            <person name="Pangilinan J."/>
            <person name="Riley R."/>
            <person name="Labutti K."/>
            <person name="Andreopoulos B."/>
            <person name="Lipzen A."/>
            <person name="Chen C."/>
            <person name="Yanf M."/>
            <person name="Daum C."/>
            <person name="Ng V."/>
            <person name="Clum A."/>
            <person name="Ohm R."/>
            <person name="Martin F."/>
            <person name="Silar P."/>
            <person name="Natvig D."/>
            <person name="Lalanne C."/>
            <person name="Gautier V."/>
            <person name="Ament-Velasquez S.L."/>
            <person name="Kruys A."/>
            <person name="Hutchinson M.I."/>
            <person name="Powell A.J."/>
            <person name="Barry K."/>
            <person name="Miller A.N."/>
            <person name="Grigoriev I.V."/>
            <person name="Debuchy R."/>
            <person name="Gladieux P."/>
            <person name="Thoren M.H."/>
            <person name="Johannesson H."/>
        </authorList>
    </citation>
    <scope>NUCLEOTIDE SEQUENCE</scope>
    <source>
        <strain evidence="1">CBS 123565</strain>
    </source>
</reference>
<organism evidence="1 2">
    <name type="scientific">Trichocladium antarcticum</name>
    <dbReference type="NCBI Taxonomy" id="1450529"/>
    <lineage>
        <taxon>Eukaryota</taxon>
        <taxon>Fungi</taxon>
        <taxon>Dikarya</taxon>
        <taxon>Ascomycota</taxon>
        <taxon>Pezizomycotina</taxon>
        <taxon>Sordariomycetes</taxon>
        <taxon>Sordariomycetidae</taxon>
        <taxon>Sordariales</taxon>
        <taxon>Chaetomiaceae</taxon>
        <taxon>Trichocladium</taxon>
    </lineage>
</organism>
<dbReference type="AlphaFoldDB" id="A0AAN6UK96"/>
<evidence type="ECO:0000313" key="2">
    <source>
        <dbReference type="Proteomes" id="UP001304895"/>
    </source>
</evidence>
<sequence length="259" mass="26022">MWRSSFAGQNTSTSHGPGQRLSDLLRQSLLSSFILLAVNAVGIHPSTPLSSPEQTMHTYTLLSALAAASLAVADFAPHPVITPGLFVSPGQAVAQALAQPQPLAPRADNRECESKVLSLASAAPTPTGTLEAWYLTVPGGVVRTSLDAGLTDLCHATPVSIPPSMSAAYASYTADVSSFHKTADPVASSLSSHCGKEVSVMAALLLATNEAQCTSAISAAASLVNSITGGNTPNVAGPRETGLAVAAAAAAAAAAIAAL</sequence>
<dbReference type="Proteomes" id="UP001304895">
    <property type="component" value="Unassembled WGS sequence"/>
</dbReference>
<gene>
    <name evidence="1" type="ORF">BT67DRAFT_455913</name>
</gene>
<comment type="caution">
    <text evidence="1">The sequence shown here is derived from an EMBL/GenBank/DDBJ whole genome shotgun (WGS) entry which is preliminary data.</text>
</comment>
<reference evidence="1" key="1">
    <citation type="journal article" date="2023" name="Mol. Phylogenet. Evol.">
        <title>Genome-scale phylogeny and comparative genomics of the fungal order Sordariales.</title>
        <authorList>
            <person name="Hensen N."/>
            <person name="Bonometti L."/>
            <person name="Westerberg I."/>
            <person name="Brannstrom I.O."/>
            <person name="Guillou S."/>
            <person name="Cros-Aarteil S."/>
            <person name="Calhoun S."/>
            <person name="Haridas S."/>
            <person name="Kuo A."/>
            <person name="Mondo S."/>
            <person name="Pangilinan J."/>
            <person name="Riley R."/>
            <person name="LaButti K."/>
            <person name="Andreopoulos B."/>
            <person name="Lipzen A."/>
            <person name="Chen C."/>
            <person name="Yan M."/>
            <person name="Daum C."/>
            <person name="Ng V."/>
            <person name="Clum A."/>
            <person name="Steindorff A."/>
            <person name="Ohm R.A."/>
            <person name="Martin F."/>
            <person name="Silar P."/>
            <person name="Natvig D.O."/>
            <person name="Lalanne C."/>
            <person name="Gautier V."/>
            <person name="Ament-Velasquez S.L."/>
            <person name="Kruys A."/>
            <person name="Hutchinson M.I."/>
            <person name="Powell A.J."/>
            <person name="Barry K."/>
            <person name="Miller A.N."/>
            <person name="Grigoriev I.V."/>
            <person name="Debuchy R."/>
            <person name="Gladieux P."/>
            <person name="Hiltunen Thoren M."/>
            <person name="Johannesson H."/>
        </authorList>
    </citation>
    <scope>NUCLEOTIDE SEQUENCE</scope>
    <source>
        <strain evidence="1">CBS 123565</strain>
    </source>
</reference>
<dbReference type="EMBL" id="MU853408">
    <property type="protein sequence ID" value="KAK4134577.1"/>
    <property type="molecule type" value="Genomic_DNA"/>
</dbReference>
<name>A0AAN6UK96_9PEZI</name>
<evidence type="ECO:0000313" key="1">
    <source>
        <dbReference type="EMBL" id="KAK4134577.1"/>
    </source>
</evidence>
<proteinExistence type="predicted"/>
<protein>
    <recommendedName>
        <fullName evidence="3">Infection structure specific protein</fullName>
    </recommendedName>
</protein>
<keyword evidence="2" id="KW-1185">Reference proteome</keyword>
<evidence type="ECO:0008006" key="3">
    <source>
        <dbReference type="Google" id="ProtNLM"/>
    </source>
</evidence>